<evidence type="ECO:0000256" key="2">
    <source>
        <dbReference type="ARBA" id="ARBA00022801"/>
    </source>
</evidence>
<dbReference type="InterPro" id="IPR006683">
    <property type="entry name" value="Thioestr_dom"/>
</dbReference>
<evidence type="ECO:0000259" key="3">
    <source>
        <dbReference type="Pfam" id="PF03061"/>
    </source>
</evidence>
<keyword evidence="5" id="KW-1185">Reference proteome</keyword>
<dbReference type="VEuPathDB" id="FungiDB:ASPZODRAFT_2014601"/>
<protein>
    <recommendedName>
        <fullName evidence="3">Thioesterase domain-containing protein</fullName>
    </recommendedName>
</protein>
<proteinExistence type="inferred from homology"/>
<dbReference type="Gene3D" id="3.10.129.10">
    <property type="entry name" value="Hotdog Thioesterase"/>
    <property type="match status" value="1"/>
</dbReference>
<dbReference type="Proteomes" id="UP000184188">
    <property type="component" value="Unassembled WGS sequence"/>
</dbReference>
<keyword evidence="2" id="KW-0378">Hydrolase</keyword>
<dbReference type="InterPro" id="IPR039298">
    <property type="entry name" value="ACOT13"/>
</dbReference>
<dbReference type="NCBIfam" id="TIGR00369">
    <property type="entry name" value="unchar_dom_1"/>
    <property type="match status" value="1"/>
</dbReference>
<dbReference type="RefSeq" id="XP_022581257.1">
    <property type="nucleotide sequence ID" value="XM_022727538.1"/>
</dbReference>
<dbReference type="GO" id="GO:0047617">
    <property type="term" value="F:fatty acyl-CoA hydrolase activity"/>
    <property type="evidence" value="ECO:0007669"/>
    <property type="project" value="InterPro"/>
</dbReference>
<dbReference type="SUPFAM" id="SSF54637">
    <property type="entry name" value="Thioesterase/thiol ester dehydrase-isomerase"/>
    <property type="match status" value="1"/>
</dbReference>
<dbReference type="CDD" id="cd03443">
    <property type="entry name" value="PaaI_thioesterase"/>
    <property type="match status" value="1"/>
</dbReference>
<dbReference type="Pfam" id="PF03061">
    <property type="entry name" value="4HBT"/>
    <property type="match status" value="1"/>
</dbReference>
<evidence type="ECO:0000313" key="5">
    <source>
        <dbReference type="Proteomes" id="UP000184188"/>
    </source>
</evidence>
<dbReference type="InterPro" id="IPR029069">
    <property type="entry name" value="HotDog_dom_sf"/>
</dbReference>
<dbReference type="PANTHER" id="PTHR21660">
    <property type="entry name" value="THIOESTERASE SUPERFAMILY MEMBER-RELATED"/>
    <property type="match status" value="1"/>
</dbReference>
<dbReference type="AlphaFoldDB" id="A0A1L9SHY4"/>
<reference evidence="5" key="1">
    <citation type="journal article" date="2017" name="Genome Biol.">
        <title>Comparative genomics reveals high biological diversity and specific adaptations in the industrially and medically important fungal genus Aspergillus.</title>
        <authorList>
            <person name="de Vries R.P."/>
            <person name="Riley R."/>
            <person name="Wiebenga A."/>
            <person name="Aguilar-Osorio G."/>
            <person name="Amillis S."/>
            <person name="Uchima C.A."/>
            <person name="Anderluh G."/>
            <person name="Asadollahi M."/>
            <person name="Askin M."/>
            <person name="Barry K."/>
            <person name="Battaglia E."/>
            <person name="Bayram O."/>
            <person name="Benocci T."/>
            <person name="Braus-Stromeyer S.A."/>
            <person name="Caldana C."/>
            <person name="Canovas D."/>
            <person name="Cerqueira G.C."/>
            <person name="Chen F."/>
            <person name="Chen W."/>
            <person name="Choi C."/>
            <person name="Clum A."/>
            <person name="Dos Santos R.A."/>
            <person name="Damasio A.R."/>
            <person name="Diallinas G."/>
            <person name="Emri T."/>
            <person name="Fekete E."/>
            <person name="Flipphi M."/>
            <person name="Freyberg S."/>
            <person name="Gallo A."/>
            <person name="Gournas C."/>
            <person name="Habgood R."/>
            <person name="Hainaut M."/>
            <person name="Harispe M.L."/>
            <person name="Henrissat B."/>
            <person name="Hilden K.S."/>
            <person name="Hope R."/>
            <person name="Hossain A."/>
            <person name="Karabika E."/>
            <person name="Karaffa L."/>
            <person name="Karanyi Z."/>
            <person name="Krasevec N."/>
            <person name="Kuo A."/>
            <person name="Kusch H."/>
            <person name="LaButti K."/>
            <person name="Lagendijk E.L."/>
            <person name="Lapidus A."/>
            <person name="Levasseur A."/>
            <person name="Lindquist E."/>
            <person name="Lipzen A."/>
            <person name="Logrieco A.F."/>
            <person name="MacCabe A."/>
            <person name="Maekelae M.R."/>
            <person name="Malavazi I."/>
            <person name="Melin P."/>
            <person name="Meyer V."/>
            <person name="Mielnichuk N."/>
            <person name="Miskei M."/>
            <person name="Molnar A.P."/>
            <person name="Mule G."/>
            <person name="Ngan C.Y."/>
            <person name="Orejas M."/>
            <person name="Orosz E."/>
            <person name="Ouedraogo J.P."/>
            <person name="Overkamp K.M."/>
            <person name="Park H.-S."/>
            <person name="Perrone G."/>
            <person name="Piumi F."/>
            <person name="Punt P.J."/>
            <person name="Ram A.F."/>
            <person name="Ramon A."/>
            <person name="Rauscher S."/>
            <person name="Record E."/>
            <person name="Riano-Pachon D.M."/>
            <person name="Robert V."/>
            <person name="Roehrig J."/>
            <person name="Ruller R."/>
            <person name="Salamov A."/>
            <person name="Salih N.S."/>
            <person name="Samson R.A."/>
            <person name="Sandor E."/>
            <person name="Sanguinetti M."/>
            <person name="Schuetze T."/>
            <person name="Sepcic K."/>
            <person name="Shelest E."/>
            <person name="Sherlock G."/>
            <person name="Sophianopoulou V."/>
            <person name="Squina F.M."/>
            <person name="Sun H."/>
            <person name="Susca A."/>
            <person name="Todd R.B."/>
            <person name="Tsang A."/>
            <person name="Unkles S.E."/>
            <person name="van de Wiele N."/>
            <person name="van Rossen-Uffink D."/>
            <person name="Oliveira J.V."/>
            <person name="Vesth T.C."/>
            <person name="Visser J."/>
            <person name="Yu J.-H."/>
            <person name="Zhou M."/>
            <person name="Andersen M.R."/>
            <person name="Archer D.B."/>
            <person name="Baker S.E."/>
            <person name="Benoit I."/>
            <person name="Brakhage A.A."/>
            <person name="Braus G.H."/>
            <person name="Fischer R."/>
            <person name="Frisvad J.C."/>
            <person name="Goldman G.H."/>
            <person name="Houbraken J."/>
            <person name="Oakley B."/>
            <person name="Pocsi I."/>
            <person name="Scazzocchio C."/>
            <person name="Seiboth B."/>
            <person name="vanKuyk P.A."/>
            <person name="Wortman J."/>
            <person name="Dyer P.S."/>
            <person name="Grigoriev I.V."/>
        </authorList>
    </citation>
    <scope>NUCLEOTIDE SEQUENCE [LARGE SCALE GENOMIC DNA]</scope>
    <source>
        <strain evidence="5">CBS 506.65</strain>
    </source>
</reference>
<evidence type="ECO:0000256" key="1">
    <source>
        <dbReference type="ARBA" id="ARBA00008324"/>
    </source>
</evidence>
<name>A0A1L9SHY4_9EURO</name>
<organism evidence="4 5">
    <name type="scientific">Penicilliopsis zonata CBS 506.65</name>
    <dbReference type="NCBI Taxonomy" id="1073090"/>
    <lineage>
        <taxon>Eukaryota</taxon>
        <taxon>Fungi</taxon>
        <taxon>Dikarya</taxon>
        <taxon>Ascomycota</taxon>
        <taxon>Pezizomycotina</taxon>
        <taxon>Eurotiomycetes</taxon>
        <taxon>Eurotiomycetidae</taxon>
        <taxon>Eurotiales</taxon>
        <taxon>Aspergillaceae</taxon>
        <taxon>Penicilliopsis</taxon>
    </lineage>
</organism>
<dbReference type="EMBL" id="KV878342">
    <property type="protein sequence ID" value="OJJ46747.1"/>
    <property type="molecule type" value="Genomic_DNA"/>
</dbReference>
<sequence length="176" mass="19321">MRTPNRPLDEFEQALITSCQSITNKEPETWGFSSTQTDLSLESGRQADPARAIYRLTITPELCNLHETLHGGCAATLVDVLSTTLVLALSSPGHFQRGGVTRNLRLTYLRPVARGMRVRLVTEAVHLGRRLVLLRSEIRALPGDPGTEDDLQDGLDGILCVVAEHEKANTDPVVKL</sequence>
<dbReference type="STRING" id="1073090.A0A1L9SHY4"/>
<dbReference type="InterPro" id="IPR003736">
    <property type="entry name" value="PAAI_dom"/>
</dbReference>
<comment type="similarity">
    <text evidence="1">Belongs to the thioesterase PaaI family.</text>
</comment>
<dbReference type="PANTHER" id="PTHR21660:SF1">
    <property type="entry name" value="ACYL-COENZYME A THIOESTERASE 13"/>
    <property type="match status" value="1"/>
</dbReference>
<dbReference type="GeneID" id="34614002"/>
<accession>A0A1L9SHY4</accession>
<feature type="domain" description="Thioesterase" evidence="3">
    <location>
        <begin position="67"/>
        <end position="143"/>
    </location>
</feature>
<evidence type="ECO:0000313" key="4">
    <source>
        <dbReference type="EMBL" id="OJJ46747.1"/>
    </source>
</evidence>
<gene>
    <name evidence="4" type="ORF">ASPZODRAFT_2014601</name>
</gene>
<dbReference type="OrthoDB" id="2831072at2759"/>